<evidence type="ECO:0000256" key="10">
    <source>
        <dbReference type="ARBA" id="ARBA00023136"/>
    </source>
</evidence>
<dbReference type="Gene3D" id="1.20.120.1770">
    <property type="match status" value="1"/>
</dbReference>
<feature type="transmembrane region" description="Helical" evidence="12">
    <location>
        <begin position="196"/>
        <end position="214"/>
    </location>
</feature>
<dbReference type="AlphaFoldDB" id="A0AAJ6YPQ8"/>
<dbReference type="PANTHER" id="PTHR15422:SF45">
    <property type="entry name" value="CYTOCHROME B561 DOMAIN-CONTAINING PROTEIN"/>
    <property type="match status" value="1"/>
</dbReference>
<protein>
    <recommendedName>
        <fullName evidence="11">ascorbate ferrireductase (transmembrane)</fullName>
        <ecNumber evidence="11">7.2.1.3</ecNumber>
    </recommendedName>
</protein>
<dbReference type="InterPro" id="IPR045150">
    <property type="entry name" value="CYB561D1/2"/>
</dbReference>
<dbReference type="RefSeq" id="XP_011501925.1">
    <property type="nucleotide sequence ID" value="XM_011503623.1"/>
</dbReference>
<sequence length="239" mass="25476">MKPEHGVEKPQPGALAHAASALVHILLLFPVLYIVGLGIENYSFFSWHPICMALGAGLLAIEAVFSISGEANVSKKLSRPGRVTLHWILHLVGMCLLVAGLAIIVVNKERHGHPHFGTSHGQLGLATIVIVFLIGAFGILANNARWFYPQVRPVLIKVTHAFAGIGLTVLLLATVINGTYRAWWTNIGASETGRGLVFASLVIAGFVVLVKPIIGAISRSRVLGQPPPSAPVAMTDTVR</sequence>
<evidence type="ECO:0000256" key="12">
    <source>
        <dbReference type="SAM" id="Phobius"/>
    </source>
</evidence>
<reference evidence="15" key="1">
    <citation type="submission" date="2025-08" db="UniProtKB">
        <authorList>
            <consortium name="RefSeq"/>
        </authorList>
    </citation>
    <scope>IDENTIFICATION</scope>
</reference>
<dbReference type="GO" id="GO:0140571">
    <property type="term" value="F:transmembrane ascorbate ferrireductase activity"/>
    <property type="evidence" value="ECO:0007669"/>
    <property type="project" value="UniProtKB-EC"/>
</dbReference>
<evidence type="ECO:0000313" key="15">
    <source>
        <dbReference type="RefSeq" id="XP_011501925.1"/>
    </source>
</evidence>
<dbReference type="PANTHER" id="PTHR15422">
    <property type="entry name" value="OS05G0565100 PROTEIN"/>
    <property type="match status" value="1"/>
</dbReference>
<evidence type="ECO:0000256" key="3">
    <source>
        <dbReference type="ARBA" id="ARBA00022448"/>
    </source>
</evidence>
<feature type="domain" description="Cytochrome b561" evidence="13">
    <location>
        <begin position="15"/>
        <end position="217"/>
    </location>
</feature>
<feature type="transmembrane region" description="Helical" evidence="12">
    <location>
        <begin position="85"/>
        <end position="105"/>
    </location>
</feature>
<dbReference type="GO" id="GO:0140575">
    <property type="term" value="F:transmembrane monodehydroascorbate reductase activity"/>
    <property type="evidence" value="ECO:0007669"/>
    <property type="project" value="InterPro"/>
</dbReference>
<dbReference type="GO" id="GO:0046872">
    <property type="term" value="F:metal ion binding"/>
    <property type="evidence" value="ECO:0007669"/>
    <property type="project" value="UniProtKB-KW"/>
</dbReference>
<keyword evidence="4" id="KW-0349">Heme</keyword>
<evidence type="ECO:0000256" key="5">
    <source>
        <dbReference type="ARBA" id="ARBA00022692"/>
    </source>
</evidence>
<keyword evidence="3" id="KW-0813">Transport</keyword>
<dbReference type="GO" id="GO:0016020">
    <property type="term" value="C:membrane"/>
    <property type="evidence" value="ECO:0007669"/>
    <property type="project" value="UniProtKB-SubCell"/>
</dbReference>
<evidence type="ECO:0000259" key="13">
    <source>
        <dbReference type="PROSITE" id="PS50939"/>
    </source>
</evidence>
<evidence type="ECO:0000256" key="11">
    <source>
        <dbReference type="ARBA" id="ARBA00024225"/>
    </source>
</evidence>
<organism evidence="14 15">
    <name type="scientific">Ceratosolen solmsi marchali</name>
    <dbReference type="NCBI Taxonomy" id="326594"/>
    <lineage>
        <taxon>Eukaryota</taxon>
        <taxon>Metazoa</taxon>
        <taxon>Ecdysozoa</taxon>
        <taxon>Arthropoda</taxon>
        <taxon>Hexapoda</taxon>
        <taxon>Insecta</taxon>
        <taxon>Pterygota</taxon>
        <taxon>Neoptera</taxon>
        <taxon>Endopterygota</taxon>
        <taxon>Hymenoptera</taxon>
        <taxon>Apocrita</taxon>
        <taxon>Proctotrupomorpha</taxon>
        <taxon>Chalcidoidea</taxon>
        <taxon>Agaonidae</taxon>
        <taxon>Agaoninae</taxon>
        <taxon>Ceratosolen</taxon>
    </lineage>
</organism>
<feature type="transmembrane region" description="Helical" evidence="12">
    <location>
        <begin position="45"/>
        <end position="65"/>
    </location>
</feature>
<dbReference type="InterPro" id="IPR006593">
    <property type="entry name" value="Cyt_b561/ferric_Rdtase_TM"/>
</dbReference>
<evidence type="ECO:0000256" key="4">
    <source>
        <dbReference type="ARBA" id="ARBA00022617"/>
    </source>
</evidence>
<evidence type="ECO:0000256" key="8">
    <source>
        <dbReference type="ARBA" id="ARBA00022989"/>
    </source>
</evidence>
<dbReference type="Proteomes" id="UP000695007">
    <property type="component" value="Unplaced"/>
</dbReference>
<dbReference type="EC" id="7.2.1.3" evidence="11"/>
<keyword evidence="8 12" id="KW-1133">Transmembrane helix</keyword>
<evidence type="ECO:0000256" key="6">
    <source>
        <dbReference type="ARBA" id="ARBA00022723"/>
    </source>
</evidence>
<keyword evidence="14" id="KW-1185">Reference proteome</keyword>
<dbReference type="KEGG" id="csol:105365454"/>
<comment type="subcellular location">
    <subcellularLocation>
        <location evidence="2">Membrane</location>
        <topology evidence="2">Multi-pass membrane protein</topology>
    </subcellularLocation>
</comment>
<proteinExistence type="predicted"/>
<evidence type="ECO:0000256" key="2">
    <source>
        <dbReference type="ARBA" id="ARBA00004141"/>
    </source>
</evidence>
<feature type="transmembrane region" description="Helical" evidence="12">
    <location>
        <begin position="21"/>
        <end position="39"/>
    </location>
</feature>
<feature type="transmembrane region" description="Helical" evidence="12">
    <location>
        <begin position="154"/>
        <end position="176"/>
    </location>
</feature>
<dbReference type="Pfam" id="PF03188">
    <property type="entry name" value="Cytochrom_B561"/>
    <property type="match status" value="1"/>
</dbReference>
<dbReference type="PROSITE" id="PS50939">
    <property type="entry name" value="CYTOCHROME_B561"/>
    <property type="match status" value="1"/>
</dbReference>
<keyword evidence="6" id="KW-0479">Metal-binding</keyword>
<keyword evidence="9" id="KW-0408">Iron</keyword>
<gene>
    <name evidence="15" type="primary">LOC105365454</name>
</gene>
<keyword evidence="10 12" id="KW-0472">Membrane</keyword>
<comment type="cofactor">
    <cofactor evidence="1">
        <name>heme b</name>
        <dbReference type="ChEBI" id="CHEBI:60344"/>
    </cofactor>
</comment>
<feature type="transmembrane region" description="Helical" evidence="12">
    <location>
        <begin position="125"/>
        <end position="142"/>
    </location>
</feature>
<dbReference type="GeneID" id="105365454"/>
<dbReference type="SMART" id="SM00665">
    <property type="entry name" value="B561"/>
    <property type="match status" value="1"/>
</dbReference>
<evidence type="ECO:0000256" key="1">
    <source>
        <dbReference type="ARBA" id="ARBA00001970"/>
    </source>
</evidence>
<dbReference type="CDD" id="cd08761">
    <property type="entry name" value="Cyt_b561_CYB561D2_like"/>
    <property type="match status" value="1"/>
</dbReference>
<evidence type="ECO:0000256" key="7">
    <source>
        <dbReference type="ARBA" id="ARBA00022982"/>
    </source>
</evidence>
<evidence type="ECO:0000313" key="14">
    <source>
        <dbReference type="Proteomes" id="UP000695007"/>
    </source>
</evidence>
<accession>A0AAJ6YPQ8</accession>
<name>A0AAJ6YPQ8_9HYME</name>
<evidence type="ECO:0000256" key="9">
    <source>
        <dbReference type="ARBA" id="ARBA00023004"/>
    </source>
</evidence>
<keyword evidence="7" id="KW-0249">Electron transport</keyword>
<keyword evidence="5 12" id="KW-0812">Transmembrane</keyword>